<dbReference type="InterPro" id="IPR024227">
    <property type="entry name" value="DUF3795"/>
</dbReference>
<dbReference type="STRING" id="1121416.SAMN02745220_02304"/>
<dbReference type="EMBL" id="FRFE01000010">
    <property type="protein sequence ID" value="SHO48448.1"/>
    <property type="molecule type" value="Genomic_DNA"/>
</dbReference>
<dbReference type="OrthoDB" id="5419848at2"/>
<organism evidence="1 2">
    <name type="scientific">Desulfopila aestuarii DSM 18488</name>
    <dbReference type="NCBI Taxonomy" id="1121416"/>
    <lineage>
        <taxon>Bacteria</taxon>
        <taxon>Pseudomonadati</taxon>
        <taxon>Thermodesulfobacteriota</taxon>
        <taxon>Desulfobulbia</taxon>
        <taxon>Desulfobulbales</taxon>
        <taxon>Desulfocapsaceae</taxon>
        <taxon>Desulfopila</taxon>
    </lineage>
</organism>
<dbReference type="AlphaFoldDB" id="A0A1M7Y7G0"/>
<gene>
    <name evidence="1" type="ORF">SAMN02745220_02304</name>
</gene>
<evidence type="ECO:0008006" key="3">
    <source>
        <dbReference type="Google" id="ProtNLM"/>
    </source>
</evidence>
<dbReference type="Pfam" id="PF12675">
    <property type="entry name" value="DUF3795"/>
    <property type="match status" value="1"/>
</dbReference>
<protein>
    <recommendedName>
        <fullName evidence="3">DUF3795 domain-containing protein</fullName>
    </recommendedName>
</protein>
<evidence type="ECO:0000313" key="2">
    <source>
        <dbReference type="Proteomes" id="UP000184603"/>
    </source>
</evidence>
<sequence length="145" mass="16371">MNYTITTAPCGIDCFNCLLFVDMQQSNERKAFNERHPQMSGLNCQGCRQQNCPMLSGPCKTRQCVEDREIEFCHECADFPCALLAPVADQAGKFPHNMKVYNLCRIKSVGVDQWAREEATTIRTRYFTGTFQIGVGQEGEATTKE</sequence>
<dbReference type="Proteomes" id="UP000184603">
    <property type="component" value="Unassembled WGS sequence"/>
</dbReference>
<dbReference type="RefSeq" id="WP_073613604.1">
    <property type="nucleotide sequence ID" value="NZ_FRFE01000010.1"/>
</dbReference>
<reference evidence="1 2" key="1">
    <citation type="submission" date="2016-12" db="EMBL/GenBank/DDBJ databases">
        <authorList>
            <person name="Song W.-J."/>
            <person name="Kurnit D.M."/>
        </authorList>
    </citation>
    <scope>NUCLEOTIDE SEQUENCE [LARGE SCALE GENOMIC DNA]</scope>
    <source>
        <strain evidence="1 2">DSM 18488</strain>
    </source>
</reference>
<name>A0A1M7Y7G0_9BACT</name>
<accession>A0A1M7Y7G0</accession>
<proteinExistence type="predicted"/>
<keyword evidence="2" id="KW-1185">Reference proteome</keyword>
<evidence type="ECO:0000313" key="1">
    <source>
        <dbReference type="EMBL" id="SHO48448.1"/>
    </source>
</evidence>